<gene>
    <name evidence="1" type="ORF">MUK42_03015</name>
</gene>
<sequence length="116" mass="13024">MNSGQEPAAGSLIASARDPVRRQQVRGELKKLLTAEKGLQPAYQRLLYKGKERWDGEFIEVCSFKNRAEDPSSLERRYVEMRKNAKIQGAQRAISAVSMEVDKMADQILTSGIRLG</sequence>
<name>A0A9E7K4J8_9LILI</name>
<dbReference type="PANTHER" id="PTHR12329:SF17">
    <property type="entry name" value="OS04G0619900 PROTEIN"/>
    <property type="match status" value="1"/>
</dbReference>
<evidence type="ECO:0000313" key="2">
    <source>
        <dbReference type="Proteomes" id="UP001055439"/>
    </source>
</evidence>
<dbReference type="SUPFAM" id="SSF54236">
    <property type="entry name" value="Ubiquitin-like"/>
    <property type="match status" value="1"/>
</dbReference>
<dbReference type="GO" id="GO:0050821">
    <property type="term" value="P:protein stabilization"/>
    <property type="evidence" value="ECO:0007669"/>
    <property type="project" value="TreeGrafter"/>
</dbReference>
<dbReference type="PANTHER" id="PTHR12329">
    <property type="entry name" value="BCL2-ASSOCIATED ATHANOGENE"/>
    <property type="match status" value="1"/>
</dbReference>
<dbReference type="AlphaFoldDB" id="A0A9E7K4J8"/>
<evidence type="ECO:0000313" key="1">
    <source>
        <dbReference type="EMBL" id="URE03577.1"/>
    </source>
</evidence>
<dbReference type="InterPro" id="IPR039773">
    <property type="entry name" value="BAG_chaperone_regulator"/>
</dbReference>
<proteinExistence type="predicted"/>
<dbReference type="Gene3D" id="1.20.58.120">
    <property type="entry name" value="BAG domain"/>
    <property type="match status" value="1"/>
</dbReference>
<reference evidence="1" key="1">
    <citation type="submission" date="2022-05" db="EMBL/GenBank/DDBJ databases">
        <title>The Musa troglodytarum L. genome provides insights into the mechanism of non-climacteric behaviour and enrichment of carotenoids.</title>
        <authorList>
            <person name="Wang J."/>
        </authorList>
    </citation>
    <scope>NUCLEOTIDE SEQUENCE</scope>
    <source>
        <tissue evidence="1">Leaf</tissue>
    </source>
</reference>
<keyword evidence="2" id="KW-1185">Reference proteome</keyword>
<dbReference type="GO" id="GO:0005737">
    <property type="term" value="C:cytoplasm"/>
    <property type="evidence" value="ECO:0007669"/>
    <property type="project" value="TreeGrafter"/>
</dbReference>
<dbReference type="Gene3D" id="3.10.20.90">
    <property type="entry name" value="Phosphatidylinositol 3-kinase Catalytic Subunit, Chain A, domain 1"/>
    <property type="match status" value="1"/>
</dbReference>
<dbReference type="InterPro" id="IPR036533">
    <property type="entry name" value="BAG_dom_sf"/>
</dbReference>
<dbReference type="InterPro" id="IPR019954">
    <property type="entry name" value="Ubiquitin_CS"/>
</dbReference>
<dbReference type="Proteomes" id="UP001055439">
    <property type="component" value="Chromosome 5"/>
</dbReference>
<dbReference type="GO" id="GO:0000774">
    <property type="term" value="F:adenyl-nucleotide exchange factor activity"/>
    <property type="evidence" value="ECO:0007669"/>
    <property type="project" value="TreeGrafter"/>
</dbReference>
<dbReference type="GO" id="GO:0051087">
    <property type="term" value="F:protein-folding chaperone binding"/>
    <property type="evidence" value="ECO:0007669"/>
    <property type="project" value="InterPro"/>
</dbReference>
<organism evidence="1 2">
    <name type="scientific">Musa troglodytarum</name>
    <name type="common">fe'i banana</name>
    <dbReference type="NCBI Taxonomy" id="320322"/>
    <lineage>
        <taxon>Eukaryota</taxon>
        <taxon>Viridiplantae</taxon>
        <taxon>Streptophyta</taxon>
        <taxon>Embryophyta</taxon>
        <taxon>Tracheophyta</taxon>
        <taxon>Spermatophyta</taxon>
        <taxon>Magnoliopsida</taxon>
        <taxon>Liliopsida</taxon>
        <taxon>Zingiberales</taxon>
        <taxon>Musaceae</taxon>
        <taxon>Musa</taxon>
    </lineage>
</organism>
<dbReference type="EMBL" id="CP097507">
    <property type="protein sequence ID" value="URE03577.1"/>
    <property type="molecule type" value="Genomic_DNA"/>
</dbReference>
<dbReference type="OrthoDB" id="417450at2759"/>
<protein>
    <submittedName>
        <fullName evidence="1">BAG domain</fullName>
    </submittedName>
</protein>
<dbReference type="PROSITE" id="PS00299">
    <property type="entry name" value="UBIQUITIN_1"/>
    <property type="match status" value="1"/>
</dbReference>
<accession>A0A9E7K4J8</accession>
<dbReference type="InterPro" id="IPR029071">
    <property type="entry name" value="Ubiquitin-like_domsf"/>
</dbReference>